<feature type="domain" description="SusD-like N-terminal" evidence="7">
    <location>
        <begin position="62"/>
        <end position="228"/>
    </location>
</feature>
<gene>
    <name evidence="8" type="ORF">DW828_04175</name>
</gene>
<evidence type="ECO:0000259" key="6">
    <source>
        <dbReference type="Pfam" id="PF07980"/>
    </source>
</evidence>
<dbReference type="CDD" id="cd08977">
    <property type="entry name" value="SusD"/>
    <property type="match status" value="1"/>
</dbReference>
<dbReference type="InterPro" id="IPR012944">
    <property type="entry name" value="SusD_RagB_dom"/>
</dbReference>
<accession>A0A3R6BMX6</accession>
<evidence type="ECO:0000256" key="3">
    <source>
        <dbReference type="ARBA" id="ARBA00022729"/>
    </source>
</evidence>
<dbReference type="Pfam" id="PF14322">
    <property type="entry name" value="SusD-like_3"/>
    <property type="match status" value="1"/>
</dbReference>
<dbReference type="Gene3D" id="1.25.40.390">
    <property type="match status" value="1"/>
</dbReference>
<name>A0A3R6BMX6_9BACT</name>
<comment type="similarity">
    <text evidence="2">Belongs to the SusD family.</text>
</comment>
<dbReference type="AlphaFoldDB" id="A0A3R6BMX6"/>
<dbReference type="GO" id="GO:0009279">
    <property type="term" value="C:cell outer membrane"/>
    <property type="evidence" value="ECO:0007669"/>
    <property type="project" value="UniProtKB-SubCell"/>
</dbReference>
<keyword evidence="4" id="KW-0472">Membrane</keyword>
<evidence type="ECO:0000313" key="9">
    <source>
        <dbReference type="Proteomes" id="UP000286260"/>
    </source>
</evidence>
<sequence>MRNMKIYRLIFAFVTLCLMGCDSLLDKYPLDSLSNETFWKTESDALLALTGVYQINNMTGTGSKQSYNLWNQDTALRLFEATTDNGFEKDNGVTDFNNGDLAASYQPVMDLWTTSYRKIIKCNNFLENIDNVVMGVDKMKEMKAEVKTIRAFNYFYLAFLWGDVPLVTKVLTVDEANSVFRDSKESVIDFVVSELQTAIPDLPVTRRNEDYGRITKGAALAILGRVFLAEKRWKEAKDAYKQVIDLGVYEIDSRFSDLFIEKGENSKEFILVSKRMPDIYSTSIQLSCQGFMWGGYHHFSPYNELVEDFECVDGLPISESPLFDPENPYANRDPRLLKSIFVDNISVFKGMLYIAHPDSNPNIYQDQLLRRPWSGYMVRKFCDEDYDGNLNVYGCDFPMIRYAEVLLSYLEANIEDGSPITQNLLDETINKVRGRAEIKMPPVTELNPNKLTTILRRERRVELAWEGLRLFDLFRWRTAHIILKGRFHGMKVCSKKDAPNYTKVPVNADGYYFCEETFFREDVDYLWPIPQAERDVNKNLTQNNGY</sequence>
<evidence type="ECO:0000256" key="1">
    <source>
        <dbReference type="ARBA" id="ARBA00004442"/>
    </source>
</evidence>
<comment type="subcellular location">
    <subcellularLocation>
        <location evidence="1">Cell outer membrane</location>
    </subcellularLocation>
</comment>
<evidence type="ECO:0000256" key="5">
    <source>
        <dbReference type="ARBA" id="ARBA00023237"/>
    </source>
</evidence>
<dbReference type="InterPro" id="IPR011990">
    <property type="entry name" value="TPR-like_helical_dom_sf"/>
</dbReference>
<keyword evidence="5" id="KW-0998">Cell outer membrane</keyword>
<dbReference type="Proteomes" id="UP000286260">
    <property type="component" value="Unassembled WGS sequence"/>
</dbReference>
<evidence type="ECO:0000256" key="4">
    <source>
        <dbReference type="ARBA" id="ARBA00023136"/>
    </source>
</evidence>
<dbReference type="Pfam" id="PF07980">
    <property type="entry name" value="SusD_RagB"/>
    <property type="match status" value="1"/>
</dbReference>
<keyword evidence="3" id="KW-0732">Signal</keyword>
<feature type="domain" description="RagB/SusD" evidence="6">
    <location>
        <begin position="294"/>
        <end position="546"/>
    </location>
</feature>
<evidence type="ECO:0000259" key="7">
    <source>
        <dbReference type="Pfam" id="PF14322"/>
    </source>
</evidence>
<evidence type="ECO:0000313" key="8">
    <source>
        <dbReference type="EMBL" id="RHC89126.1"/>
    </source>
</evidence>
<organism evidence="8 9">
    <name type="scientific">Parabacteroides merdae</name>
    <dbReference type="NCBI Taxonomy" id="46503"/>
    <lineage>
        <taxon>Bacteria</taxon>
        <taxon>Pseudomonadati</taxon>
        <taxon>Bacteroidota</taxon>
        <taxon>Bacteroidia</taxon>
        <taxon>Bacteroidales</taxon>
        <taxon>Tannerellaceae</taxon>
        <taxon>Parabacteroides</taxon>
    </lineage>
</organism>
<dbReference type="EMBL" id="QSII01000003">
    <property type="protein sequence ID" value="RHC89126.1"/>
    <property type="molecule type" value="Genomic_DNA"/>
</dbReference>
<reference evidence="8 9" key="1">
    <citation type="submission" date="2018-08" db="EMBL/GenBank/DDBJ databases">
        <title>A genome reference for cultivated species of the human gut microbiota.</title>
        <authorList>
            <person name="Zou Y."/>
            <person name="Xue W."/>
            <person name="Luo G."/>
        </authorList>
    </citation>
    <scope>NUCLEOTIDE SEQUENCE [LARGE SCALE GENOMIC DNA]</scope>
    <source>
        <strain evidence="8 9">AM34-17</strain>
    </source>
</reference>
<dbReference type="InterPro" id="IPR033985">
    <property type="entry name" value="SusD-like_N"/>
</dbReference>
<evidence type="ECO:0000256" key="2">
    <source>
        <dbReference type="ARBA" id="ARBA00006275"/>
    </source>
</evidence>
<dbReference type="SUPFAM" id="SSF48452">
    <property type="entry name" value="TPR-like"/>
    <property type="match status" value="1"/>
</dbReference>
<protein>
    <submittedName>
        <fullName evidence="8">RagB/SusD family nutrient uptake outer membrane protein</fullName>
    </submittedName>
</protein>
<proteinExistence type="inferred from homology"/>
<comment type="caution">
    <text evidence="8">The sequence shown here is derived from an EMBL/GenBank/DDBJ whole genome shotgun (WGS) entry which is preliminary data.</text>
</comment>